<dbReference type="OrthoDB" id="5314997at2759"/>
<proteinExistence type="predicted"/>
<gene>
    <name evidence="1" type="ORF">M409DRAFT_25510</name>
</gene>
<dbReference type="EMBL" id="ML993605">
    <property type="protein sequence ID" value="KAF2164164.1"/>
    <property type="molecule type" value="Genomic_DNA"/>
</dbReference>
<accession>A0A6A6CAH4</accession>
<reference evidence="1" key="1">
    <citation type="journal article" date="2020" name="Stud. Mycol.">
        <title>101 Dothideomycetes genomes: a test case for predicting lifestyles and emergence of pathogens.</title>
        <authorList>
            <person name="Haridas S."/>
            <person name="Albert R."/>
            <person name="Binder M."/>
            <person name="Bloem J."/>
            <person name="Labutti K."/>
            <person name="Salamov A."/>
            <person name="Andreopoulos B."/>
            <person name="Baker S."/>
            <person name="Barry K."/>
            <person name="Bills G."/>
            <person name="Bluhm B."/>
            <person name="Cannon C."/>
            <person name="Castanera R."/>
            <person name="Culley D."/>
            <person name="Daum C."/>
            <person name="Ezra D."/>
            <person name="Gonzalez J."/>
            <person name="Henrissat B."/>
            <person name="Kuo A."/>
            <person name="Liang C."/>
            <person name="Lipzen A."/>
            <person name="Lutzoni F."/>
            <person name="Magnuson J."/>
            <person name="Mondo S."/>
            <person name="Nolan M."/>
            <person name="Ohm R."/>
            <person name="Pangilinan J."/>
            <person name="Park H.-J."/>
            <person name="Ramirez L."/>
            <person name="Alfaro M."/>
            <person name="Sun H."/>
            <person name="Tritt A."/>
            <person name="Yoshinaga Y."/>
            <person name="Zwiers L.-H."/>
            <person name="Turgeon B."/>
            <person name="Goodwin S."/>
            <person name="Spatafora J."/>
            <person name="Crous P."/>
            <person name="Grigoriev I."/>
        </authorList>
    </citation>
    <scope>NUCLEOTIDE SEQUENCE</scope>
    <source>
        <strain evidence="1">ATCC 36951</strain>
    </source>
</reference>
<protein>
    <submittedName>
        <fullName evidence="1">Uncharacterized protein</fullName>
    </submittedName>
</protein>
<dbReference type="Proteomes" id="UP000799537">
    <property type="component" value="Unassembled WGS sequence"/>
</dbReference>
<dbReference type="AlphaFoldDB" id="A0A6A6CAH4"/>
<dbReference type="RefSeq" id="XP_033665053.1">
    <property type="nucleotide sequence ID" value="XM_033807725.1"/>
</dbReference>
<evidence type="ECO:0000313" key="2">
    <source>
        <dbReference type="Proteomes" id="UP000799537"/>
    </source>
</evidence>
<evidence type="ECO:0000313" key="1">
    <source>
        <dbReference type="EMBL" id="KAF2164164.1"/>
    </source>
</evidence>
<sequence>MRDPSRPACYFFHLPRELRDNIYDICLETRSFWVVRDNKAELVHIANADLLLVSRQFLHEYLAREHDLAVVKLTFVDVTPEQTYARLYRMLSLAKRMSRINVDVVVVCPISSPYRTMEVWIAKFIRAYRQRVTITAREFLRFEYLAVRIHMRVPQAQCPPEQLGPVLERAQWTAFPQLAGLEVIYGAGDSGEQQATLSWSKERRQLEFVGEEKG</sequence>
<name>A0A6A6CAH4_ZASCE</name>
<keyword evidence="2" id="KW-1185">Reference proteome</keyword>
<dbReference type="GeneID" id="54560997"/>
<organism evidence="1 2">
    <name type="scientific">Zasmidium cellare ATCC 36951</name>
    <dbReference type="NCBI Taxonomy" id="1080233"/>
    <lineage>
        <taxon>Eukaryota</taxon>
        <taxon>Fungi</taxon>
        <taxon>Dikarya</taxon>
        <taxon>Ascomycota</taxon>
        <taxon>Pezizomycotina</taxon>
        <taxon>Dothideomycetes</taxon>
        <taxon>Dothideomycetidae</taxon>
        <taxon>Mycosphaerellales</taxon>
        <taxon>Mycosphaerellaceae</taxon>
        <taxon>Zasmidium</taxon>
    </lineage>
</organism>